<dbReference type="GO" id="GO:0043565">
    <property type="term" value="F:sequence-specific DNA binding"/>
    <property type="evidence" value="ECO:0007669"/>
    <property type="project" value="TreeGrafter"/>
</dbReference>
<dbReference type="InterPro" id="IPR036864">
    <property type="entry name" value="Zn2-C6_fun-type_DNA-bd_sf"/>
</dbReference>
<dbReference type="EMBL" id="BTGD01000003">
    <property type="protein sequence ID" value="GMM54577.1"/>
    <property type="molecule type" value="Genomic_DNA"/>
</dbReference>
<feature type="compositionally biased region" description="Low complexity" evidence="8">
    <location>
        <begin position="923"/>
        <end position="938"/>
    </location>
</feature>
<evidence type="ECO:0000256" key="8">
    <source>
        <dbReference type="SAM" id="MobiDB-lite"/>
    </source>
</evidence>
<feature type="region of interest" description="Disordered" evidence="8">
    <location>
        <begin position="291"/>
        <end position="314"/>
    </location>
</feature>
<dbReference type="PANTHER" id="PTHR47782">
    <property type="entry name" value="ZN(II)2CYS6 TRANSCRIPTION FACTOR (EUROFUNG)-RELATED"/>
    <property type="match status" value="1"/>
</dbReference>
<feature type="compositionally biased region" description="Polar residues" evidence="8">
    <location>
        <begin position="878"/>
        <end position="895"/>
    </location>
</feature>
<dbReference type="GO" id="GO:0008270">
    <property type="term" value="F:zinc ion binding"/>
    <property type="evidence" value="ECO:0007669"/>
    <property type="project" value="InterPro"/>
</dbReference>
<gene>
    <name evidence="10" type="ORF">DAKH74_011930</name>
</gene>
<evidence type="ECO:0000259" key="9">
    <source>
        <dbReference type="PROSITE" id="PS50048"/>
    </source>
</evidence>
<dbReference type="GO" id="GO:0006351">
    <property type="term" value="P:DNA-templated transcription"/>
    <property type="evidence" value="ECO:0007669"/>
    <property type="project" value="InterPro"/>
</dbReference>
<dbReference type="Proteomes" id="UP001377567">
    <property type="component" value="Unassembled WGS sequence"/>
</dbReference>
<feature type="compositionally biased region" description="Low complexity" evidence="8">
    <location>
        <begin position="82"/>
        <end position="100"/>
    </location>
</feature>
<protein>
    <recommendedName>
        <fullName evidence="9">Zn(2)-C6 fungal-type domain-containing protein</fullName>
    </recommendedName>
</protein>
<dbReference type="PROSITE" id="PS50048">
    <property type="entry name" value="ZN2_CY6_FUNGAL_2"/>
    <property type="match status" value="1"/>
</dbReference>
<dbReference type="InterPro" id="IPR052202">
    <property type="entry name" value="Yeast_MetPath_Reg"/>
</dbReference>
<evidence type="ECO:0000313" key="10">
    <source>
        <dbReference type="EMBL" id="GMM54577.1"/>
    </source>
</evidence>
<proteinExistence type="predicted"/>
<keyword evidence="11" id="KW-1185">Reference proteome</keyword>
<sequence length="1251" mass="137823">MGRPKKEVSEQKIERFQRELELAGDRTDILLRDKKGRSRSCLLCRRRKQRCDHKVPSCTACLKAGVKCVQPVRYVNAANNNTSNQRNRTQQQQQQQQQQPQPVPAALSANHGASNKGAGAAGAHSSPVAAALALSGKVSKPGRNGLTPTMSLAGARGSDSPATDGSASSSTASPDASVKDDYTKLLERKLKYLERLISMNPTTATFNKKLSQYKKITHLMEQEQSNGAGPSAESLSELQITLPSPYTDVVQPTARPQGPATQSPIGLHTQTASSVAAAAAPFIKVSKSFFQRQGDGTPGTTTIQDSSITSPPQVFKQDANGASSLIQHHNNNNSIPLLSSDSVDSIDFSKCIFAKYNLKEFYSYDPAFEFDEELSRSFLDTFFTRLQFKYPLLDEHEIYEFHENYIKNRIYSYSDNEFHFACGRMWLVYTISACLHMTTGKYRGQPPVRYFSTAIRHITRCGEQLNYGQRIELLTLLVLYLLRTDRDTMILYDIISDVMEICTKKLHLNKWDPNDPVANKKLRLFWCVYLLERMICVSVGHPYTVAESEIDLPYFSEDSFNTKNTKIHRGVHFINQSLKLRRIESKFVEKLNILPKGGRVATLDHKHLRKQLPIVNDVFHELEVWRSNCVETYVKNFENETLKLYYYRSVRLLIQPYLEVLTPEDRLFRECQAAAGQICQLYKIFHQRTITGHSTPAVHTIFVAGVTLIYCMWLARNYDDERRKKLGDVSKHTRPLVTASLFSTMDDLRACSVCLYVMTERSDFARIFRDTFDQLMNATVGNLIERCGPNSSELIYMSSTAKDQAQGVKSGKSETNGSNQDGGIRDDSKDNGMPPAVNRTFGKDQANEHLGFVENSQVDPDEQQKIKQKRGMLEKTSVPKSLSHLLTRNRSNAEQASAEPFQPPEAQTPVQSQPEQRSPQAPGRAGSSRSSASTTSSSYAIVLNSNEDEDKMMRATSVHGHTKGDKQYIVKKPINMVEFNWKTFEHQAFVQQHFAQQNLQAYLTSVNHFSGQPNAGQAMPSNEQLLGNYQMGEDVANSNGSNRGEYLPQGSNATAATAVNGAVAPAASQDSSFSNDGALGVLSRAAAASTESTATAFVARSGSASGSTPAPQPLMGVLGSFSLPTDKNPSDILFNNGTHNMINNISTWTTNSVNEMGQQEGVPTVGGSNGGPAGTAGPRMESGALPLVMQNSTGSGIRAPPPGMFGPSVTANGAVLSFANGTSGGVDTPGSAQQHPAEEFWTMNDDYGFLT</sequence>
<comment type="subcellular location">
    <subcellularLocation>
        <location evidence="1">Nucleus</location>
    </subcellularLocation>
</comment>
<keyword evidence="3" id="KW-0862">Zinc</keyword>
<dbReference type="InterPro" id="IPR001138">
    <property type="entry name" value="Zn2Cys6_DnaBD"/>
</dbReference>
<accession>A0AAV5RV62</accession>
<keyword evidence="2" id="KW-0479">Metal-binding</keyword>
<dbReference type="GO" id="GO:0045944">
    <property type="term" value="P:positive regulation of transcription by RNA polymerase II"/>
    <property type="evidence" value="ECO:0007669"/>
    <property type="project" value="TreeGrafter"/>
</dbReference>
<feature type="domain" description="Zn(2)-C6 fungal-type" evidence="9">
    <location>
        <begin position="40"/>
        <end position="70"/>
    </location>
</feature>
<feature type="compositionally biased region" description="Polar residues" evidence="8">
    <location>
        <begin position="908"/>
        <end position="919"/>
    </location>
</feature>
<feature type="region of interest" description="Disordered" evidence="8">
    <location>
        <begin position="801"/>
        <end position="938"/>
    </location>
</feature>
<dbReference type="PANTHER" id="PTHR47782:SF12">
    <property type="entry name" value="ZN(II)2CYS6 TRANSCRIPTION FACTOR (EUROFUNG)"/>
    <property type="match status" value="1"/>
</dbReference>
<dbReference type="SMART" id="SM00066">
    <property type="entry name" value="GAL4"/>
    <property type="match status" value="1"/>
</dbReference>
<name>A0AAV5RV62_MAUHU</name>
<dbReference type="PROSITE" id="PS00463">
    <property type="entry name" value="ZN2_CY6_FUNGAL_1"/>
    <property type="match status" value="1"/>
</dbReference>
<feature type="region of interest" description="Disordered" evidence="8">
    <location>
        <begin position="82"/>
        <end position="122"/>
    </location>
</feature>
<dbReference type="Pfam" id="PF00172">
    <property type="entry name" value="Zn_clus"/>
    <property type="match status" value="1"/>
</dbReference>
<keyword evidence="7" id="KW-0539">Nucleus</keyword>
<dbReference type="GO" id="GO:0005634">
    <property type="term" value="C:nucleus"/>
    <property type="evidence" value="ECO:0007669"/>
    <property type="project" value="UniProtKB-SubCell"/>
</dbReference>
<organism evidence="10 11">
    <name type="scientific">Maudiozyma humilis</name>
    <name type="common">Sour dough yeast</name>
    <name type="synonym">Kazachstania humilis</name>
    <dbReference type="NCBI Taxonomy" id="51915"/>
    <lineage>
        <taxon>Eukaryota</taxon>
        <taxon>Fungi</taxon>
        <taxon>Dikarya</taxon>
        <taxon>Ascomycota</taxon>
        <taxon>Saccharomycotina</taxon>
        <taxon>Saccharomycetes</taxon>
        <taxon>Saccharomycetales</taxon>
        <taxon>Saccharomycetaceae</taxon>
        <taxon>Maudiozyma</taxon>
    </lineage>
</organism>
<reference evidence="10 11" key="1">
    <citation type="journal article" date="2023" name="Elife">
        <title>Identification of key yeast species and microbe-microbe interactions impacting larval growth of Drosophila in the wild.</title>
        <authorList>
            <person name="Mure A."/>
            <person name="Sugiura Y."/>
            <person name="Maeda R."/>
            <person name="Honda K."/>
            <person name="Sakurai N."/>
            <person name="Takahashi Y."/>
            <person name="Watada M."/>
            <person name="Katoh T."/>
            <person name="Gotoh A."/>
            <person name="Gotoh Y."/>
            <person name="Taniguchi I."/>
            <person name="Nakamura K."/>
            <person name="Hayashi T."/>
            <person name="Katayama T."/>
            <person name="Uemura T."/>
            <person name="Hattori Y."/>
        </authorList>
    </citation>
    <scope>NUCLEOTIDE SEQUENCE [LARGE SCALE GENOMIC DNA]</scope>
    <source>
        <strain evidence="10 11">KH-74</strain>
    </source>
</reference>
<dbReference type="SUPFAM" id="SSF57701">
    <property type="entry name" value="Zn2/Cys6 DNA-binding domain"/>
    <property type="match status" value="1"/>
</dbReference>
<evidence type="ECO:0000256" key="4">
    <source>
        <dbReference type="ARBA" id="ARBA00023015"/>
    </source>
</evidence>
<dbReference type="Gene3D" id="4.10.240.10">
    <property type="entry name" value="Zn(2)-C6 fungal-type DNA-binding domain"/>
    <property type="match status" value="1"/>
</dbReference>
<dbReference type="Pfam" id="PF04082">
    <property type="entry name" value="Fungal_trans"/>
    <property type="match status" value="1"/>
</dbReference>
<evidence type="ECO:0000256" key="7">
    <source>
        <dbReference type="ARBA" id="ARBA00023242"/>
    </source>
</evidence>
<evidence type="ECO:0000256" key="6">
    <source>
        <dbReference type="ARBA" id="ARBA00023163"/>
    </source>
</evidence>
<keyword evidence="6" id="KW-0804">Transcription</keyword>
<evidence type="ECO:0000256" key="5">
    <source>
        <dbReference type="ARBA" id="ARBA00023125"/>
    </source>
</evidence>
<dbReference type="CDD" id="cd12148">
    <property type="entry name" value="fungal_TF_MHR"/>
    <property type="match status" value="1"/>
</dbReference>
<dbReference type="InterPro" id="IPR007219">
    <property type="entry name" value="XnlR_reg_dom"/>
</dbReference>
<feature type="compositionally biased region" description="Low complexity" evidence="8">
    <location>
        <begin position="157"/>
        <end position="176"/>
    </location>
</feature>
<evidence type="ECO:0000256" key="2">
    <source>
        <dbReference type="ARBA" id="ARBA00022723"/>
    </source>
</evidence>
<dbReference type="SMART" id="SM00906">
    <property type="entry name" value="Fungal_trans"/>
    <property type="match status" value="1"/>
</dbReference>
<evidence type="ECO:0000256" key="1">
    <source>
        <dbReference type="ARBA" id="ARBA00004123"/>
    </source>
</evidence>
<dbReference type="AlphaFoldDB" id="A0AAV5RV62"/>
<dbReference type="GO" id="GO:0000981">
    <property type="term" value="F:DNA-binding transcription factor activity, RNA polymerase II-specific"/>
    <property type="evidence" value="ECO:0007669"/>
    <property type="project" value="InterPro"/>
</dbReference>
<comment type="caution">
    <text evidence="10">The sequence shown here is derived from an EMBL/GenBank/DDBJ whole genome shotgun (WGS) entry which is preliminary data.</text>
</comment>
<feature type="region of interest" description="Disordered" evidence="8">
    <location>
        <begin position="138"/>
        <end position="178"/>
    </location>
</feature>
<feature type="compositionally biased region" description="Low complexity" evidence="8">
    <location>
        <begin position="108"/>
        <end position="122"/>
    </location>
</feature>
<keyword evidence="4" id="KW-0805">Transcription regulation</keyword>
<evidence type="ECO:0000313" key="11">
    <source>
        <dbReference type="Proteomes" id="UP001377567"/>
    </source>
</evidence>
<evidence type="ECO:0000256" key="3">
    <source>
        <dbReference type="ARBA" id="ARBA00022833"/>
    </source>
</evidence>
<dbReference type="CDD" id="cd00067">
    <property type="entry name" value="GAL4"/>
    <property type="match status" value="1"/>
</dbReference>
<feature type="compositionally biased region" description="Polar residues" evidence="8">
    <location>
        <begin position="298"/>
        <end position="312"/>
    </location>
</feature>
<keyword evidence="5" id="KW-0238">DNA-binding</keyword>